<reference evidence="1 2" key="1">
    <citation type="submission" date="2016-10" db="EMBL/GenBank/DDBJ databases">
        <authorList>
            <person name="de Groot N.N."/>
        </authorList>
    </citation>
    <scope>NUCLEOTIDE SEQUENCE [LARGE SCALE GENOMIC DNA]</scope>
    <source>
        <strain evidence="1 2">CGMCC 1.10457</strain>
    </source>
</reference>
<evidence type="ECO:0000313" key="1">
    <source>
        <dbReference type="EMBL" id="SFS07590.1"/>
    </source>
</evidence>
<accession>A0A1I6LW16</accession>
<dbReference type="Proteomes" id="UP000199062">
    <property type="component" value="Unassembled WGS sequence"/>
</dbReference>
<proteinExistence type="predicted"/>
<dbReference type="EMBL" id="FOZK01000003">
    <property type="protein sequence ID" value="SFS07590.1"/>
    <property type="molecule type" value="Genomic_DNA"/>
</dbReference>
<dbReference type="AlphaFoldDB" id="A0A1I6LW16"/>
<evidence type="ECO:0000313" key="2">
    <source>
        <dbReference type="Proteomes" id="UP000199062"/>
    </source>
</evidence>
<name>A0A1I6LW16_9EURY</name>
<gene>
    <name evidence="1" type="ORF">SAMN05216559_3249</name>
</gene>
<sequence>MRSFEVSIDDETARSLAIEADLLEFETVESYLAWVVEQRFSLEGDGMRHSRLAAFASEVRRERSGDVRSDDSTTDDVDLSIDGAEDAVARIEDEELTNVVESLADVERERVDAFARRAVAQTSDRLGERGWTAIDYDPRSTREEGFPGDDVADVASIDVPGHDEELCDRRRWAVGAALCLLREQTEAKRGDFVDELYEELPAGYGSEDAWWGCIKTGLRQISRVEPARDGAHVWRYRTTPGRVTRISFSDDF</sequence>
<organism evidence="1 2">
    <name type="scientific">Halomicrobium zhouii</name>
    <dbReference type="NCBI Taxonomy" id="767519"/>
    <lineage>
        <taxon>Archaea</taxon>
        <taxon>Methanobacteriati</taxon>
        <taxon>Methanobacteriota</taxon>
        <taxon>Stenosarchaea group</taxon>
        <taxon>Halobacteria</taxon>
        <taxon>Halobacteriales</taxon>
        <taxon>Haloarculaceae</taxon>
        <taxon>Halomicrobium</taxon>
    </lineage>
</organism>
<dbReference type="STRING" id="767519.SAMN05216559_3249"/>
<dbReference type="RefSeq" id="WP_089817608.1">
    <property type="nucleotide sequence ID" value="NZ_FOZK01000003.1"/>
</dbReference>
<keyword evidence="2" id="KW-1185">Reference proteome</keyword>
<protein>
    <submittedName>
        <fullName evidence="1">Uncharacterized protein</fullName>
    </submittedName>
</protein>
<dbReference type="OrthoDB" id="270078at2157"/>